<accession>A0A2M3ZPP5</accession>
<organism evidence="1">
    <name type="scientific">Anopheles braziliensis</name>
    <dbReference type="NCBI Taxonomy" id="58242"/>
    <lineage>
        <taxon>Eukaryota</taxon>
        <taxon>Metazoa</taxon>
        <taxon>Ecdysozoa</taxon>
        <taxon>Arthropoda</taxon>
        <taxon>Hexapoda</taxon>
        <taxon>Insecta</taxon>
        <taxon>Pterygota</taxon>
        <taxon>Neoptera</taxon>
        <taxon>Endopterygota</taxon>
        <taxon>Diptera</taxon>
        <taxon>Nematocera</taxon>
        <taxon>Culicoidea</taxon>
        <taxon>Culicidae</taxon>
        <taxon>Anophelinae</taxon>
        <taxon>Anopheles</taxon>
    </lineage>
</organism>
<sequence>MVILVVQSLVSLLVFGWLVPGILPRTLPLENICCSMPELTLGTSFLLSARIDCDKLDSVFPSLSLALQQSAAFVAAVELLPTDC</sequence>
<protein>
    <submittedName>
        <fullName evidence="1">Putative secreted peptide</fullName>
    </submittedName>
</protein>
<name>A0A2M3ZPP5_9DIPT</name>
<evidence type="ECO:0000313" key="1">
    <source>
        <dbReference type="EMBL" id="MBW30489.1"/>
    </source>
</evidence>
<dbReference type="EMBL" id="GGFM01009738">
    <property type="protein sequence ID" value="MBW30489.1"/>
    <property type="molecule type" value="Transcribed_RNA"/>
</dbReference>
<dbReference type="AlphaFoldDB" id="A0A2M3ZPP5"/>
<reference evidence="1" key="1">
    <citation type="submission" date="2018-01" db="EMBL/GenBank/DDBJ databases">
        <title>An insight into the sialome of Amazonian anophelines.</title>
        <authorList>
            <person name="Ribeiro J.M."/>
            <person name="Scarpassa V."/>
            <person name="Calvo E."/>
        </authorList>
    </citation>
    <scope>NUCLEOTIDE SEQUENCE</scope>
    <source>
        <tissue evidence="1">Salivary glands</tissue>
    </source>
</reference>
<proteinExistence type="predicted"/>